<protein>
    <submittedName>
        <fullName evidence="4">Anti-sigma E factor RseA</fullName>
    </submittedName>
</protein>
<name>A0ABN9MUK1_9MYCO</name>
<accession>A0ABN9MUK1</accession>
<gene>
    <name evidence="4" type="primary">rseA</name>
    <name evidence="4" type="ORF">MU0083_001089</name>
</gene>
<dbReference type="Gene3D" id="1.10.10.1320">
    <property type="entry name" value="Anti-sigma factor, zinc-finger domain"/>
    <property type="match status" value="1"/>
</dbReference>
<feature type="region of interest" description="Disordered" evidence="3">
    <location>
        <begin position="103"/>
        <end position="135"/>
    </location>
</feature>
<feature type="compositionally biased region" description="Pro residues" evidence="3">
    <location>
        <begin position="109"/>
        <end position="118"/>
    </location>
</feature>
<evidence type="ECO:0000313" key="5">
    <source>
        <dbReference type="Proteomes" id="UP001190336"/>
    </source>
</evidence>
<dbReference type="Proteomes" id="UP001190336">
    <property type="component" value="Chromosome"/>
</dbReference>
<keyword evidence="2" id="KW-0804">Transcription</keyword>
<dbReference type="RefSeq" id="WP_308476058.1">
    <property type="nucleotide sequence ID" value="NZ_OY726394.1"/>
</dbReference>
<dbReference type="NCBIfam" id="NF041468">
    <property type="entry name" value="anti_sig_RseA"/>
    <property type="match status" value="1"/>
</dbReference>
<evidence type="ECO:0000256" key="1">
    <source>
        <dbReference type="ARBA" id="ARBA00023015"/>
    </source>
</evidence>
<reference evidence="4 5" key="1">
    <citation type="submission" date="2023-08" db="EMBL/GenBank/DDBJ databases">
        <authorList>
            <person name="Folkvardsen B D."/>
            <person name="Norman A."/>
        </authorList>
    </citation>
    <scope>NUCLEOTIDE SEQUENCE [LARGE SCALE GENOMIC DNA]</scope>
    <source>
        <strain evidence="4 5">Mu0083</strain>
    </source>
</reference>
<evidence type="ECO:0000256" key="2">
    <source>
        <dbReference type="ARBA" id="ARBA00023163"/>
    </source>
</evidence>
<proteinExistence type="predicted"/>
<sequence length="135" mass="14777">MTDRGGVFRRAFSWLPAQFASQSDAPVGAPRQFGSTEHLCSEAITAYVDGELRMNAHLRAAHHLSLCPDCAAEVEYQGRARSALRDSHPIRIPAALLGQLAQIPEKPGDCPPDEPAGPMPARLADGKPQERRRRR</sequence>
<dbReference type="EMBL" id="OY726394">
    <property type="protein sequence ID" value="CAJ1495274.1"/>
    <property type="molecule type" value="Genomic_DNA"/>
</dbReference>
<dbReference type="InterPro" id="IPR041916">
    <property type="entry name" value="Anti_sigma_zinc_sf"/>
</dbReference>
<evidence type="ECO:0000313" key="4">
    <source>
        <dbReference type="EMBL" id="CAJ1495274.1"/>
    </source>
</evidence>
<dbReference type="InterPro" id="IPR048186">
    <property type="entry name" value="Anti_sigE_RseA-like"/>
</dbReference>
<organism evidence="4 5">
    <name type="scientific">[Mycobacterium] kokjensenii</name>
    <dbReference type="NCBI Taxonomy" id="3064287"/>
    <lineage>
        <taxon>Bacteria</taxon>
        <taxon>Bacillati</taxon>
        <taxon>Actinomycetota</taxon>
        <taxon>Actinomycetes</taxon>
        <taxon>Mycobacteriales</taxon>
        <taxon>Mycobacteriaceae</taxon>
        <taxon>Mycolicibacter</taxon>
    </lineage>
</organism>
<keyword evidence="5" id="KW-1185">Reference proteome</keyword>
<keyword evidence="1" id="KW-0805">Transcription regulation</keyword>
<evidence type="ECO:0000256" key="3">
    <source>
        <dbReference type="SAM" id="MobiDB-lite"/>
    </source>
</evidence>